<feature type="domain" description="DUF397" evidence="1">
    <location>
        <begin position="7"/>
        <end position="62"/>
    </location>
</feature>
<comment type="caution">
    <text evidence="2">The sequence shown here is derived from an EMBL/GenBank/DDBJ whole genome shotgun (WGS) entry which is preliminary data.</text>
</comment>
<protein>
    <submittedName>
        <fullName evidence="2">DUF397 domain-containing protein</fullName>
    </submittedName>
</protein>
<accession>A0ABX1GUH2</accession>
<dbReference type="InterPro" id="IPR007278">
    <property type="entry name" value="DUF397"/>
</dbReference>
<organism evidence="2 3">
    <name type="scientific">Streptomyces physcomitrii</name>
    <dbReference type="NCBI Taxonomy" id="2724184"/>
    <lineage>
        <taxon>Bacteria</taxon>
        <taxon>Bacillati</taxon>
        <taxon>Actinomycetota</taxon>
        <taxon>Actinomycetes</taxon>
        <taxon>Kitasatosporales</taxon>
        <taxon>Streptomycetaceae</taxon>
        <taxon>Streptomyces</taxon>
    </lineage>
</organism>
<sequence>MAADSPRWFTSSYSAGEDNCVEVADLRQSPFPVIAVRDSKAPTGPVLGLRADAFSSFLAGVKGGRLGAV</sequence>
<dbReference type="EMBL" id="JAAWWP010000001">
    <property type="protein sequence ID" value="NKI39692.1"/>
    <property type="molecule type" value="Genomic_DNA"/>
</dbReference>
<evidence type="ECO:0000313" key="2">
    <source>
        <dbReference type="EMBL" id="NKI39692.1"/>
    </source>
</evidence>
<dbReference type="Pfam" id="PF04149">
    <property type="entry name" value="DUF397"/>
    <property type="match status" value="1"/>
</dbReference>
<dbReference type="RefSeq" id="WP_168534662.1">
    <property type="nucleotide sequence ID" value="NZ_JAAWWP010000001.1"/>
</dbReference>
<dbReference type="Proteomes" id="UP000772196">
    <property type="component" value="Unassembled WGS sequence"/>
</dbReference>
<reference evidence="2 3" key="1">
    <citation type="submission" date="2020-04" db="EMBL/GenBank/DDBJ databases">
        <title>Phylogenetic Diversity and Antibacterial Activity against Ralstonia solanacearum of Endophytic Actinomycete Isolated from Moss.</title>
        <authorList>
            <person name="Zhuang X."/>
        </authorList>
    </citation>
    <scope>NUCLEOTIDE SEQUENCE [LARGE SCALE GENOMIC DNA]</scope>
    <source>
        <strain evidence="2 3">LD120</strain>
    </source>
</reference>
<name>A0ABX1GUH2_9ACTN</name>
<gene>
    <name evidence="2" type="ORF">HFV08_00140</name>
</gene>
<evidence type="ECO:0000259" key="1">
    <source>
        <dbReference type="Pfam" id="PF04149"/>
    </source>
</evidence>
<evidence type="ECO:0000313" key="3">
    <source>
        <dbReference type="Proteomes" id="UP000772196"/>
    </source>
</evidence>
<proteinExistence type="predicted"/>
<keyword evidence="3" id="KW-1185">Reference proteome</keyword>